<gene>
    <name evidence="1" type="ORF">CB5_LOCUS27747</name>
</gene>
<name>A0A6V7QP31_ANACO</name>
<dbReference type="InterPro" id="IPR055336">
    <property type="entry name" value="At4g00755-like"/>
</dbReference>
<evidence type="ECO:0008006" key="2">
    <source>
        <dbReference type="Google" id="ProtNLM"/>
    </source>
</evidence>
<dbReference type="EMBL" id="LR862137">
    <property type="protein sequence ID" value="CAD1844536.1"/>
    <property type="molecule type" value="Genomic_DNA"/>
</dbReference>
<proteinExistence type="predicted"/>
<dbReference type="AlphaFoldDB" id="A0A6V7QP31"/>
<dbReference type="PANTHER" id="PTHR39741">
    <property type="entry name" value="F-BOX DOMAIN CONTAINING PROTEIN, EXPRESSED"/>
    <property type="match status" value="1"/>
</dbReference>
<reference evidence="1" key="1">
    <citation type="submission" date="2020-07" db="EMBL/GenBank/DDBJ databases">
        <authorList>
            <person name="Lin J."/>
        </authorList>
    </citation>
    <scope>NUCLEOTIDE SEQUENCE</scope>
</reference>
<evidence type="ECO:0000313" key="1">
    <source>
        <dbReference type="EMBL" id="CAD1844536.1"/>
    </source>
</evidence>
<sequence length="199" mass="22408">MYKLEYDLCVVDEIKIQPFKAYFQSGWPIYSAKFARFRMGSSKLPLAPENYVSDENEGRLVADDNYIWTYSSPEFPMLQENILQSFKLPCPVLCIGGVLKIELLGRVQKQVIDDRYYICVPHVEVLGRALSPKLAVDSSEASDTSVPKYFPDAEVASTVDEATGPSSWTENILNALLRPLQLTEKVEESTEQKPLSDSS</sequence>
<dbReference type="PANTHER" id="PTHR39741:SF18">
    <property type="entry name" value="F-BOX DOMAIN CONTAINING PROTEIN, EXPRESSED"/>
    <property type="match status" value="1"/>
</dbReference>
<accession>A0A6V7QP31</accession>
<protein>
    <recommendedName>
        <fullName evidence="2">F-box protein</fullName>
    </recommendedName>
</protein>
<organism evidence="1">
    <name type="scientific">Ananas comosus var. bracteatus</name>
    <name type="common">red pineapple</name>
    <dbReference type="NCBI Taxonomy" id="296719"/>
    <lineage>
        <taxon>Eukaryota</taxon>
        <taxon>Viridiplantae</taxon>
        <taxon>Streptophyta</taxon>
        <taxon>Embryophyta</taxon>
        <taxon>Tracheophyta</taxon>
        <taxon>Spermatophyta</taxon>
        <taxon>Magnoliopsida</taxon>
        <taxon>Liliopsida</taxon>
        <taxon>Poales</taxon>
        <taxon>Bromeliaceae</taxon>
        <taxon>Bromelioideae</taxon>
        <taxon>Ananas</taxon>
    </lineage>
</organism>